<dbReference type="EC" id="7.1.1.-" evidence="16"/>
<evidence type="ECO:0000256" key="1">
    <source>
        <dbReference type="ARBA" id="ARBA00004141"/>
    </source>
</evidence>
<keyword evidence="11 16" id="KW-0520">NAD</keyword>
<feature type="domain" description="NAD(P)H-quinone oxidoreductase subunit 2 N-terminal" evidence="18">
    <location>
        <begin position="18"/>
        <end position="117"/>
    </location>
</feature>
<comment type="similarity">
    <text evidence="16">Belongs to the complex I subunit 2 family.</text>
</comment>
<feature type="transmembrane region" description="Helical" evidence="16">
    <location>
        <begin position="22"/>
        <end position="47"/>
    </location>
</feature>
<dbReference type="Pfam" id="PF19530">
    <property type="entry name" value="Ndh2_N"/>
    <property type="match status" value="1"/>
</dbReference>
<feature type="transmembrane region" description="Helical" evidence="16">
    <location>
        <begin position="126"/>
        <end position="143"/>
    </location>
</feature>
<feature type="transmembrane region" description="Helical" evidence="16">
    <location>
        <begin position="480"/>
        <end position="505"/>
    </location>
</feature>
<evidence type="ECO:0000256" key="8">
    <source>
        <dbReference type="ARBA" id="ARBA00022957"/>
    </source>
</evidence>
<evidence type="ECO:0000313" key="19">
    <source>
        <dbReference type="EMBL" id="AVM82955.1"/>
    </source>
</evidence>
<comment type="subcellular location">
    <subcellularLocation>
        <location evidence="1">Membrane</location>
        <topology evidence="1">Multi-pass membrane protein</topology>
    </subcellularLocation>
    <subcellularLocation>
        <location evidence="16">Plastid</location>
        <location evidence="16">Chloroplast thylakoid membrane</location>
        <topology evidence="16">Multi-pass membrane protein</topology>
    </subcellularLocation>
</comment>
<evidence type="ECO:0000256" key="14">
    <source>
        <dbReference type="ARBA" id="ARBA00047726"/>
    </source>
</evidence>
<sequence length="510" mass="56685">MIWHVQNENFILDSTRIFMKAFHLLLFDGSLIFPECILIFGLILLLMIDSTSDQKDIPWFYFISSTSLVMSITALLFRWRKEPMISFSGNFQTNNFNEIFQFLILLCSTLCIPLSVEYIECTEMAITEFLLFVLTATLGGMFLCGANDLITIFVAPECFSLCSYLLSGYTKKDVRSNEATMKYLLMGGASSSILVHGFSWLYGLSGGEIELQEIVNGLINTQMYNSPGISIALIFITVGIGFKLSPAPSHQWTPDVYEGSPTPVVAFLSVTSKVAASASATRIFDIPFYFSSNEWHLLLEILAILSMILGNIIAITQTSMKRMLAYSSIGQIGYVIIGIIVGDSNDGYASMITYMLFYISMNLGTFACIVLFGLRTGTDNIRDYAGLYTKDPFLALSLALCLLSLGGLPPLAGFFGKLYLFWCGWQAGLYSLVLIGLLTSVVSIYYYLKIIKLLMNGRNQEITPHVRNYRRSPLRSKNSIELSMIVCVIASTIPGISMNPIIAIAQDTLF</sequence>
<keyword evidence="7 16" id="KW-0521">NADP</keyword>
<evidence type="ECO:0000256" key="10">
    <source>
        <dbReference type="ARBA" id="ARBA00022989"/>
    </source>
</evidence>
<comment type="subunit">
    <text evidence="16">NDH is composed of at least 16 different subunits, 5 of which are encoded in the nucleus.</text>
</comment>
<keyword evidence="13 16" id="KW-0472">Membrane</keyword>
<evidence type="ECO:0000256" key="2">
    <source>
        <dbReference type="ARBA" id="ARBA00022448"/>
    </source>
</evidence>
<reference evidence="19" key="1">
    <citation type="journal article" date="2018" name="Mol. Phylogenet. Evol.">
        <title>Combining high-throughput sequencing and targeted loci data to infer the phylogeny of the "Adenocalymma-Neojobertia" clade (Bignonieae, Bignoniaceae).</title>
        <authorList>
            <person name="Fonseca L.H.M."/>
            <person name="Lohmann L.G."/>
        </authorList>
    </citation>
    <scope>NUCLEOTIDE SEQUENCE</scope>
</reference>
<evidence type="ECO:0000256" key="7">
    <source>
        <dbReference type="ARBA" id="ARBA00022857"/>
    </source>
</evidence>
<dbReference type="InterPro" id="IPR001750">
    <property type="entry name" value="ND/Mrp_TM"/>
</dbReference>
<evidence type="ECO:0000256" key="5">
    <source>
        <dbReference type="ARBA" id="ARBA00022692"/>
    </source>
</evidence>
<keyword evidence="10 16" id="KW-1133">Transmembrane helix</keyword>
<evidence type="ECO:0000259" key="17">
    <source>
        <dbReference type="Pfam" id="PF00361"/>
    </source>
</evidence>
<evidence type="ECO:0000256" key="13">
    <source>
        <dbReference type="ARBA" id="ARBA00023136"/>
    </source>
</evidence>
<keyword evidence="9 16" id="KW-1278">Translocase</keyword>
<evidence type="ECO:0000256" key="6">
    <source>
        <dbReference type="ARBA" id="ARBA00022719"/>
    </source>
</evidence>
<dbReference type="EMBL" id="MG831842">
    <property type="protein sequence ID" value="AVM82955.1"/>
    <property type="molecule type" value="Genomic_DNA"/>
</dbReference>
<dbReference type="PANTHER" id="PTHR22773">
    <property type="entry name" value="NADH DEHYDROGENASE"/>
    <property type="match status" value="1"/>
</dbReference>
<dbReference type="Pfam" id="PF00361">
    <property type="entry name" value="Proton_antipo_M"/>
    <property type="match status" value="1"/>
</dbReference>
<feature type="transmembrane region" description="Helical" evidence="16">
    <location>
        <begin position="223"/>
        <end position="244"/>
    </location>
</feature>
<organism evidence="19">
    <name type="scientific">Adenocalymma adenophorum</name>
    <dbReference type="NCBI Taxonomy" id="354008"/>
    <lineage>
        <taxon>Eukaryota</taxon>
        <taxon>Viridiplantae</taxon>
        <taxon>Streptophyta</taxon>
        <taxon>Embryophyta</taxon>
        <taxon>Tracheophyta</taxon>
        <taxon>Spermatophyta</taxon>
        <taxon>Magnoliopsida</taxon>
        <taxon>eudicotyledons</taxon>
        <taxon>Gunneridae</taxon>
        <taxon>Pentapetalae</taxon>
        <taxon>asterids</taxon>
        <taxon>lamiids</taxon>
        <taxon>Lamiales</taxon>
        <taxon>Bignoniaceae</taxon>
        <taxon>Bignonieae</taxon>
        <taxon>Adenocalymma</taxon>
    </lineage>
</organism>
<keyword evidence="5 16" id="KW-0812">Transmembrane</keyword>
<evidence type="ECO:0000256" key="11">
    <source>
        <dbReference type="ARBA" id="ARBA00023027"/>
    </source>
</evidence>
<feature type="transmembrane region" description="Helical" evidence="16">
    <location>
        <begin position="99"/>
        <end position="119"/>
    </location>
</feature>
<dbReference type="PRINTS" id="PR01434">
    <property type="entry name" value="NADHDHGNASE5"/>
</dbReference>
<comment type="function">
    <text evidence="16">NDH shuttles electrons from NAD(P)H:plastoquinone, via FMN and iron-sulfur (Fe-S) centers, to quinones in the photosynthetic chain and possibly in a chloroplast respiratory chain. The immediate electron acceptor for the enzyme in this species is believed to be plastoquinone. Couples the redox reaction to proton translocation, and thus conserves the redox energy in a proton gradient.</text>
</comment>
<evidence type="ECO:0000256" key="15">
    <source>
        <dbReference type="ARBA" id="ARBA00048026"/>
    </source>
</evidence>
<evidence type="ECO:0000259" key="18">
    <source>
        <dbReference type="Pfam" id="PF19530"/>
    </source>
</evidence>
<proteinExistence type="inferred from homology"/>
<dbReference type="EMBL" id="MG831842">
    <property type="protein sequence ID" value="AVM82954.1"/>
    <property type="molecule type" value="Genomic_DNA"/>
</dbReference>
<name>A0A2P1GDF5_9LAMI</name>
<comment type="catalytic activity">
    <reaction evidence="15 16">
        <text>a plastoquinone + NADH + (n+1) H(+)(in) = a plastoquinol + NAD(+) + n H(+)(out)</text>
        <dbReference type="Rhea" id="RHEA:42608"/>
        <dbReference type="Rhea" id="RHEA-COMP:9561"/>
        <dbReference type="Rhea" id="RHEA-COMP:9562"/>
        <dbReference type="ChEBI" id="CHEBI:15378"/>
        <dbReference type="ChEBI" id="CHEBI:17757"/>
        <dbReference type="ChEBI" id="CHEBI:57540"/>
        <dbReference type="ChEBI" id="CHEBI:57945"/>
        <dbReference type="ChEBI" id="CHEBI:62192"/>
    </reaction>
</comment>
<gene>
    <name evidence="16 19" type="primary">ndhB</name>
</gene>
<evidence type="ECO:0000256" key="12">
    <source>
        <dbReference type="ARBA" id="ARBA00023078"/>
    </source>
</evidence>
<keyword evidence="2 16" id="KW-0813">Transport</keyword>
<dbReference type="InterPro" id="IPR045693">
    <property type="entry name" value="Ndh2_N"/>
</dbReference>
<keyword evidence="3 19" id="KW-0150">Chloroplast</keyword>
<keyword evidence="4 19" id="KW-0934">Plastid</keyword>
<protein>
    <recommendedName>
        <fullName evidence="16">NAD(P)H-quinone oxidoreductase subunit 2, chloroplastic</fullName>
        <ecNumber evidence="16">7.1.1.-</ecNumber>
    </recommendedName>
    <alternativeName>
        <fullName evidence="16">NAD(P)H dehydrogenase, subunit 2</fullName>
    </alternativeName>
    <alternativeName>
        <fullName evidence="16">NADH-plastoquinone oxidoreductase subunit 2</fullName>
    </alternativeName>
</protein>
<keyword evidence="8 16" id="KW-0618">Plastoquinone</keyword>
<feature type="transmembrane region" description="Helical" evidence="16">
    <location>
        <begin position="393"/>
        <end position="415"/>
    </location>
</feature>
<dbReference type="AlphaFoldDB" id="A0A2P1GDF5"/>
<evidence type="ECO:0000256" key="16">
    <source>
        <dbReference type="HAMAP-Rule" id="MF_00445"/>
    </source>
</evidence>
<feature type="domain" description="NADH:quinone oxidoreductase/Mrp antiporter transmembrane" evidence="17">
    <location>
        <begin position="146"/>
        <end position="442"/>
    </location>
</feature>
<dbReference type="GO" id="GO:0009535">
    <property type="term" value="C:chloroplast thylakoid membrane"/>
    <property type="evidence" value="ECO:0007669"/>
    <property type="project" value="UniProtKB-SubCell"/>
</dbReference>
<feature type="transmembrane region" description="Helical" evidence="16">
    <location>
        <begin position="59"/>
        <end position="79"/>
    </location>
</feature>
<dbReference type="NCBIfam" id="NF002701">
    <property type="entry name" value="PRK02504.1"/>
    <property type="match status" value="1"/>
</dbReference>
<dbReference type="GO" id="GO:0042773">
    <property type="term" value="P:ATP synthesis coupled electron transport"/>
    <property type="evidence" value="ECO:0007669"/>
    <property type="project" value="InterPro"/>
</dbReference>
<keyword evidence="6 16" id="KW-0874">Quinone</keyword>
<comment type="catalytic activity">
    <reaction evidence="14 16">
        <text>a plastoquinone + NADPH + (n+1) H(+)(in) = a plastoquinol + NADP(+) + n H(+)(out)</text>
        <dbReference type="Rhea" id="RHEA:42612"/>
        <dbReference type="Rhea" id="RHEA-COMP:9561"/>
        <dbReference type="Rhea" id="RHEA-COMP:9562"/>
        <dbReference type="ChEBI" id="CHEBI:15378"/>
        <dbReference type="ChEBI" id="CHEBI:17757"/>
        <dbReference type="ChEBI" id="CHEBI:57783"/>
        <dbReference type="ChEBI" id="CHEBI:58349"/>
        <dbReference type="ChEBI" id="CHEBI:62192"/>
    </reaction>
</comment>
<dbReference type="InterPro" id="IPR010096">
    <property type="entry name" value="NADH-Q_OxRdtase_suN/2"/>
</dbReference>
<dbReference type="HAMAP" id="MF_00445">
    <property type="entry name" value="NDH1_NuoN_1"/>
    <property type="match status" value="1"/>
</dbReference>
<keyword evidence="12 16" id="KW-0793">Thylakoid</keyword>
<feature type="transmembrane region" description="Helical" evidence="16">
    <location>
        <begin position="323"/>
        <end position="342"/>
    </location>
</feature>
<evidence type="ECO:0000256" key="3">
    <source>
        <dbReference type="ARBA" id="ARBA00022528"/>
    </source>
</evidence>
<dbReference type="GO" id="GO:0008137">
    <property type="term" value="F:NADH dehydrogenase (ubiquinone) activity"/>
    <property type="evidence" value="ECO:0007669"/>
    <property type="project" value="InterPro"/>
</dbReference>
<evidence type="ECO:0000256" key="4">
    <source>
        <dbReference type="ARBA" id="ARBA00022640"/>
    </source>
</evidence>
<dbReference type="GO" id="GO:0016655">
    <property type="term" value="F:oxidoreductase activity, acting on NAD(P)H, quinone or similar compound as acceptor"/>
    <property type="evidence" value="ECO:0007669"/>
    <property type="project" value="UniProtKB-UniRule"/>
</dbReference>
<dbReference type="GO" id="GO:0019684">
    <property type="term" value="P:photosynthesis, light reaction"/>
    <property type="evidence" value="ECO:0007669"/>
    <property type="project" value="UniProtKB-UniRule"/>
</dbReference>
<feature type="transmembrane region" description="Helical" evidence="16">
    <location>
        <begin position="296"/>
        <end position="316"/>
    </location>
</feature>
<feature type="transmembrane region" description="Helical" evidence="16">
    <location>
        <begin position="348"/>
        <end position="372"/>
    </location>
</feature>
<geneLocation type="chloroplast" evidence="19"/>
<accession>A0A2P1GDF5</accession>
<dbReference type="NCBIfam" id="TIGR01770">
    <property type="entry name" value="NDH_I_N"/>
    <property type="match status" value="1"/>
</dbReference>
<dbReference type="GO" id="GO:0048038">
    <property type="term" value="F:quinone binding"/>
    <property type="evidence" value="ECO:0007669"/>
    <property type="project" value="UniProtKB-KW"/>
</dbReference>
<evidence type="ECO:0000256" key="9">
    <source>
        <dbReference type="ARBA" id="ARBA00022967"/>
    </source>
</evidence>
<feature type="transmembrane region" description="Helical" evidence="16">
    <location>
        <begin position="427"/>
        <end position="448"/>
    </location>
</feature>